<protein>
    <submittedName>
        <fullName evidence="4">FeS assembly protein SufD</fullName>
    </submittedName>
</protein>
<gene>
    <name evidence="4" type="primary">sufD</name>
    <name evidence="4" type="ORF">CSEC_1744</name>
</gene>
<dbReference type="STRING" id="1437425.CSEC_1744"/>
<dbReference type="GO" id="GO:0016226">
    <property type="term" value="P:iron-sulfur cluster assembly"/>
    <property type="evidence" value="ECO:0007669"/>
    <property type="project" value="InterPro"/>
</dbReference>
<comment type="caution">
    <text evidence="4">The sequence shown here is derived from an EMBL/GenBank/DDBJ whole genome shotgun (WGS) entry which is preliminary data.</text>
</comment>
<dbReference type="AlphaFoldDB" id="A0A090D2D1"/>
<dbReference type="OrthoDB" id="9768262at2"/>
<reference evidence="4" key="1">
    <citation type="submission" date="2013-12" db="EMBL/GenBank/DDBJ databases">
        <authorList>
            <person name="Linke B."/>
        </authorList>
    </citation>
    <scope>NUCLEOTIDE SEQUENCE [LARGE SCALE GENOMIC DNA]</scope>
    <source>
        <strain evidence="4">CRIB-18</strain>
    </source>
</reference>
<keyword evidence="5" id="KW-1185">Reference proteome</keyword>
<dbReference type="RefSeq" id="WP_041018073.1">
    <property type="nucleotide sequence ID" value="NZ_CCEJ010000008.1"/>
</dbReference>
<dbReference type="InterPro" id="IPR037284">
    <property type="entry name" value="SUF_FeS_clus_asmbl_SufBD_sf"/>
</dbReference>
<dbReference type="Pfam" id="PF01458">
    <property type="entry name" value="SUFBD_core"/>
    <property type="match status" value="1"/>
</dbReference>
<evidence type="ECO:0000259" key="2">
    <source>
        <dbReference type="Pfam" id="PF01458"/>
    </source>
</evidence>
<dbReference type="Pfam" id="PF19295">
    <property type="entry name" value="SufBD_N"/>
    <property type="match status" value="1"/>
</dbReference>
<dbReference type="PANTHER" id="PTHR43575">
    <property type="entry name" value="PROTEIN ABCI7, CHLOROPLASTIC"/>
    <property type="match status" value="1"/>
</dbReference>
<dbReference type="InterPro" id="IPR055346">
    <property type="entry name" value="Fe-S_cluster_assembly_SufBD"/>
</dbReference>
<name>A0A090D2D1_9BACT</name>
<dbReference type="NCBIfam" id="TIGR01981">
    <property type="entry name" value="sufD"/>
    <property type="match status" value="1"/>
</dbReference>
<evidence type="ECO:0000259" key="3">
    <source>
        <dbReference type="Pfam" id="PF19295"/>
    </source>
</evidence>
<accession>A0A090D2D1</accession>
<feature type="domain" description="SUF system FeS cluster assembly SufBD N-terminal" evidence="3">
    <location>
        <begin position="26"/>
        <end position="172"/>
    </location>
</feature>
<organism evidence="4 5">
    <name type="scientific">Candidatus Criblamydia sequanensis CRIB-18</name>
    <dbReference type="NCBI Taxonomy" id="1437425"/>
    <lineage>
        <taxon>Bacteria</taxon>
        <taxon>Pseudomonadati</taxon>
        <taxon>Chlamydiota</taxon>
        <taxon>Chlamydiia</taxon>
        <taxon>Parachlamydiales</taxon>
        <taxon>Candidatus Criblamydiaceae</taxon>
        <taxon>Candidatus Criblamydia</taxon>
    </lineage>
</organism>
<dbReference type="EMBL" id="CCEJ010000008">
    <property type="protein sequence ID" value="CDR34555.1"/>
    <property type="molecule type" value="Genomic_DNA"/>
</dbReference>
<dbReference type="SUPFAM" id="SSF101960">
    <property type="entry name" value="Stabilizer of iron transporter SufD"/>
    <property type="match status" value="1"/>
</dbReference>
<evidence type="ECO:0000313" key="5">
    <source>
        <dbReference type="Proteomes" id="UP000031552"/>
    </source>
</evidence>
<dbReference type="InterPro" id="IPR011542">
    <property type="entry name" value="SUF_FeS_clus_asmbl_SufD"/>
</dbReference>
<evidence type="ECO:0000313" key="4">
    <source>
        <dbReference type="EMBL" id="CDR34555.1"/>
    </source>
</evidence>
<sequence length="435" mass="49585">MMTQGQSREEIFLDNLERIYNEYVEGDSLQRFRVKAWDHFQELGLPEKKDEPYRYIKLRELFSKNIVASFPTERKEQDIAPFIFKECESSCIVFINGFFRQELSKLEGIHDQVVISPLSRATRTYGTFLNSHFARTLKEETDPFAALNAAMHKDGVFIYVPPGIQSRTPIQILHVIDTEEFPMLVTPRLQIFLSTQAEADFHVSYASLSGKDYIINGVMDFALENNAQTKISLSSFNLDESVWHLDAIRAHLKRDSKFTSYTVNNCKGVVRQDYRVTLASENSECAIDGVAFLDEKAEGHVHVLVDHQTMNCRSRQLFKNVLKDFSKSSFEGKILVRETADGTDAFQLNNNLLLSERAHADSKPNLEIFAADVKASHGATIGRLDEEELFYLESRGLSKDLSKNILIGAFLKEVVEMIPLESLRSLLSNQADNYI</sequence>
<comment type="similarity">
    <text evidence="1">Belongs to the iron-sulfur cluster assembly SufBD family.</text>
</comment>
<reference evidence="4" key="2">
    <citation type="submission" date="2014-09" db="EMBL/GenBank/DDBJ databases">
        <title>Criblamydia sequanensis harbors a mega-plasmid encoding arsenite resistance.</title>
        <authorList>
            <person name="Bertelli C."/>
            <person name="Goesmann A."/>
            <person name="Greub G."/>
        </authorList>
    </citation>
    <scope>NUCLEOTIDE SEQUENCE [LARGE SCALE GENOMIC DNA]</scope>
    <source>
        <strain evidence="4">CRIB-18</strain>
    </source>
</reference>
<feature type="domain" description="SUF system FeS cluster assembly SufBD core" evidence="2">
    <location>
        <begin position="178"/>
        <end position="410"/>
    </location>
</feature>
<dbReference type="PANTHER" id="PTHR43575:SF1">
    <property type="entry name" value="PROTEIN ABCI7, CHLOROPLASTIC"/>
    <property type="match status" value="1"/>
</dbReference>
<proteinExistence type="inferred from homology"/>
<dbReference type="eggNOG" id="COG0719">
    <property type="taxonomic scope" value="Bacteria"/>
</dbReference>
<dbReference type="InterPro" id="IPR000825">
    <property type="entry name" value="SUF_FeS_clus_asmbl_SufBD_core"/>
</dbReference>
<dbReference type="InterPro" id="IPR045595">
    <property type="entry name" value="SufBD_N"/>
</dbReference>
<evidence type="ECO:0000256" key="1">
    <source>
        <dbReference type="ARBA" id="ARBA00043967"/>
    </source>
</evidence>
<dbReference type="Proteomes" id="UP000031552">
    <property type="component" value="Unassembled WGS sequence"/>
</dbReference>